<dbReference type="PROSITE" id="PS51257">
    <property type="entry name" value="PROKAR_LIPOPROTEIN"/>
    <property type="match status" value="1"/>
</dbReference>
<accession>A0ABM7VKQ5</accession>
<name>A0ABM7VKQ5_9BACT</name>
<evidence type="ECO:0000313" key="3">
    <source>
        <dbReference type="EMBL" id="BDD01561.1"/>
    </source>
</evidence>
<evidence type="ECO:0000256" key="1">
    <source>
        <dbReference type="SAM" id="SignalP"/>
    </source>
</evidence>
<feature type="domain" description="DUF4136" evidence="2">
    <location>
        <begin position="50"/>
        <end position="250"/>
    </location>
</feature>
<dbReference type="Pfam" id="PF13590">
    <property type="entry name" value="DUF4136"/>
    <property type="match status" value="1"/>
</dbReference>
<dbReference type="Proteomes" id="UP001354989">
    <property type="component" value="Plasmid pPP3"/>
</dbReference>
<reference evidence="3 4" key="1">
    <citation type="submission" date="2021-12" db="EMBL/GenBank/DDBJ databases">
        <title>Genome sequencing of bacteria with rrn-lacking chromosome and rrn-plasmid.</title>
        <authorList>
            <person name="Anda M."/>
            <person name="Iwasaki W."/>
        </authorList>
    </citation>
    <scope>NUCLEOTIDE SEQUENCE [LARGE SCALE GENOMIC DNA]</scope>
    <source>
        <strain evidence="3 4">NBRC 101262</strain>
        <plasmid evidence="3 4">pPP3</plasmid>
    </source>
</reference>
<organism evidence="3 4">
    <name type="scientific">Persicobacter psychrovividus</name>
    <dbReference type="NCBI Taxonomy" id="387638"/>
    <lineage>
        <taxon>Bacteria</taxon>
        <taxon>Pseudomonadati</taxon>
        <taxon>Bacteroidota</taxon>
        <taxon>Cytophagia</taxon>
        <taxon>Cytophagales</taxon>
        <taxon>Persicobacteraceae</taxon>
        <taxon>Persicobacter</taxon>
    </lineage>
</organism>
<sequence length="254" mass="29094">MLKKVHSMLLLLGGILLLSACFPDRGPQYIDDLDLTITYYDDEFYVDGQANDQYKYFYITDTVEYIGRKSDSDAEEDFLKNFSPKLISEIRTSFTELGYELKDSDFVMNNPQESFAVNVTFLALSNQVIGGSPGWWWGAGYPGYWGWYGPGWGGGYWGGYYPWAPGYAYSYAYQTGTLMTEMVDAQSLKDYREWFKDKTEEEIENADPADIPPLQFRWQSLVDGIASNSDKANLNRLTTGIQQSFTQSPYLQRK</sequence>
<evidence type="ECO:0000259" key="2">
    <source>
        <dbReference type="Pfam" id="PF13590"/>
    </source>
</evidence>
<proteinExistence type="predicted"/>
<feature type="signal peptide" evidence="1">
    <location>
        <begin position="1"/>
        <end position="20"/>
    </location>
</feature>
<geneLocation type="plasmid" evidence="3 4">
    <name>pPP3</name>
</geneLocation>
<keyword evidence="1" id="KW-0732">Signal</keyword>
<dbReference type="InterPro" id="IPR025411">
    <property type="entry name" value="DUF4136"/>
</dbReference>
<dbReference type="Gene3D" id="3.30.160.670">
    <property type="match status" value="1"/>
</dbReference>
<evidence type="ECO:0000313" key="4">
    <source>
        <dbReference type="Proteomes" id="UP001354989"/>
    </source>
</evidence>
<protein>
    <recommendedName>
        <fullName evidence="2">DUF4136 domain-containing protein</fullName>
    </recommendedName>
</protein>
<dbReference type="EMBL" id="AP025295">
    <property type="protein sequence ID" value="BDD01561.1"/>
    <property type="molecule type" value="Genomic_DNA"/>
</dbReference>
<keyword evidence="3" id="KW-0614">Plasmid</keyword>
<keyword evidence="4" id="KW-1185">Reference proteome</keyword>
<gene>
    <name evidence="3" type="ORF">PEPS_38410</name>
</gene>
<feature type="chain" id="PRO_5047354882" description="DUF4136 domain-containing protein" evidence="1">
    <location>
        <begin position="21"/>
        <end position="254"/>
    </location>
</feature>